<keyword evidence="1" id="KW-0378">Hydrolase</keyword>
<protein>
    <submittedName>
        <fullName evidence="1">P-loop containing nucleoside triphosphate hydrolase protein</fullName>
    </submittedName>
</protein>
<name>A0ACB7VSR8_DIOAL</name>
<comment type="caution">
    <text evidence="1">The sequence shown here is derived from an EMBL/GenBank/DDBJ whole genome shotgun (WGS) entry which is preliminary data.</text>
</comment>
<dbReference type="EMBL" id="CM037017">
    <property type="protein sequence ID" value="KAH7677492.1"/>
    <property type="molecule type" value="Genomic_DNA"/>
</dbReference>
<sequence length="938" mass="107110">MSNAERKGVKDESIKLWLLELKQVSYDAEDILGDFEFELLRSKMEADRKRKREVFEYDPSSPLYDANLQKEMLQRIRMVCEMFDEIEKDRVRFHLVEQDGELKSRTKIRSPSSSLAYQSEVIGRDVEKNEIINALMAPVGDDKLDASAAHVVCLVGMGGLGKTTLAKLVYNDERIINQFNLRVWKWVFETHGVVGLLKAAVEAFTGQTYYNVTDVPQLQYMLSHIVAGKKFLLVLDDVRNDDLMAWESLRAPLENGLKGSCILITTRSRKVSDIMDAEVTLELNPLRRSESWALFCRHAFEVDVTEALPSLIEKGQTIVEKCKGVPLAIKVLGGLLCFEDEETWEDVQRSELWNLDEGKDNILSSLILSYLYLPASLKPCFTYCSVIPKGCFFKQETMVRMWMAQGLIQTEDNKQMEGTGRSFFNELRRRSLVQDAIPDFFMMHDLIHDSARSIWEKECCNATYEELQGMLECGKTVRHLSVMMANDISSFGSIRVSGMLRSLLLAARYPIDLNVMAEMFLKLRVTYLRVLDLSSTGIDELPDSIGGLKHLRYLSLTATGIRRLPPSLCSLYNLQTLEMRECHFLEEIPQDIVNLSNLLHLDFFKSAFANISRMYFSSQIDETPTLPANIRRLTSLQTLPQFMVTEDTGCARLAELKDLNQLDGLLCIVNLQKLVYSKHEAKEANLRSKKNITDLVLHWRRSDDTMFFAEGGDRTIDEDDIVVLENLQPHTNIRGLKIVGYSATIFPNWVGNLTFSCLEEVELSHCNSCQYLPHLSLLPSLKRLQVSYMKLFKQWGREPNDAQEGTYFPCLQELSIDNCYNLPSISLHGLTALEKLHINNCREFKAIGGLNSHLTSMKTLTFKYCSELQFVEEQELPVKLKEMRAIGCPLLQEWCQRHHGEFPDVFLSFKAESFMGGRQSPYASPGLNVALYLSHISQ</sequence>
<keyword evidence="2" id="KW-1185">Reference proteome</keyword>
<gene>
    <name evidence="1" type="ORF">IHE45_07G087800</name>
</gene>
<organism evidence="1 2">
    <name type="scientific">Dioscorea alata</name>
    <name type="common">Purple yam</name>
    <dbReference type="NCBI Taxonomy" id="55571"/>
    <lineage>
        <taxon>Eukaryota</taxon>
        <taxon>Viridiplantae</taxon>
        <taxon>Streptophyta</taxon>
        <taxon>Embryophyta</taxon>
        <taxon>Tracheophyta</taxon>
        <taxon>Spermatophyta</taxon>
        <taxon>Magnoliopsida</taxon>
        <taxon>Liliopsida</taxon>
        <taxon>Dioscoreales</taxon>
        <taxon>Dioscoreaceae</taxon>
        <taxon>Dioscorea</taxon>
    </lineage>
</organism>
<evidence type="ECO:0000313" key="2">
    <source>
        <dbReference type="Proteomes" id="UP000827976"/>
    </source>
</evidence>
<evidence type="ECO:0000313" key="1">
    <source>
        <dbReference type="EMBL" id="KAH7677492.1"/>
    </source>
</evidence>
<proteinExistence type="predicted"/>
<reference evidence="2" key="1">
    <citation type="journal article" date="2022" name="Nat. Commun.">
        <title>Chromosome evolution and the genetic basis of agronomically important traits in greater yam.</title>
        <authorList>
            <person name="Bredeson J.V."/>
            <person name="Lyons J.B."/>
            <person name="Oniyinde I.O."/>
            <person name="Okereke N.R."/>
            <person name="Kolade O."/>
            <person name="Nnabue I."/>
            <person name="Nwadili C.O."/>
            <person name="Hribova E."/>
            <person name="Parker M."/>
            <person name="Nwogha J."/>
            <person name="Shu S."/>
            <person name="Carlson J."/>
            <person name="Kariba R."/>
            <person name="Muthemba S."/>
            <person name="Knop K."/>
            <person name="Barton G.J."/>
            <person name="Sherwood A.V."/>
            <person name="Lopez-Montes A."/>
            <person name="Asiedu R."/>
            <person name="Jamnadass R."/>
            <person name="Muchugi A."/>
            <person name="Goodstein D."/>
            <person name="Egesi C.N."/>
            <person name="Featherston J."/>
            <person name="Asfaw A."/>
            <person name="Simpson G.G."/>
            <person name="Dolezel J."/>
            <person name="Hendre P.S."/>
            <person name="Van Deynze A."/>
            <person name="Kumar P.L."/>
            <person name="Obidiegwu J.E."/>
            <person name="Bhattacharjee R."/>
            <person name="Rokhsar D.S."/>
        </authorList>
    </citation>
    <scope>NUCLEOTIDE SEQUENCE [LARGE SCALE GENOMIC DNA]</scope>
    <source>
        <strain evidence="2">cv. TDa95/00328</strain>
    </source>
</reference>
<accession>A0ACB7VSR8</accession>
<dbReference type="Proteomes" id="UP000827976">
    <property type="component" value="Chromosome 7"/>
</dbReference>